<dbReference type="GO" id="GO:0006412">
    <property type="term" value="P:translation"/>
    <property type="evidence" value="ECO:0007669"/>
    <property type="project" value="TreeGrafter"/>
</dbReference>
<dbReference type="GO" id="GO:0003729">
    <property type="term" value="F:mRNA binding"/>
    <property type="evidence" value="ECO:0007669"/>
    <property type="project" value="TreeGrafter"/>
</dbReference>
<dbReference type="InterPro" id="IPR012340">
    <property type="entry name" value="NA-bd_OB-fold"/>
</dbReference>
<dbReference type="CDD" id="cd04465">
    <property type="entry name" value="S1_RPS1_repeat_ec2_hs2"/>
    <property type="match status" value="1"/>
</dbReference>
<organism evidence="5">
    <name type="scientific">Scinaia undulata</name>
    <dbReference type="NCBI Taxonomy" id="1884664"/>
    <lineage>
        <taxon>Eukaryota</taxon>
        <taxon>Rhodophyta</taxon>
        <taxon>Florideophyceae</taxon>
        <taxon>Nemaliophycidae</taxon>
        <taxon>Nemaliales</taxon>
        <taxon>Scinaiaceae</taxon>
        <taxon>Scinaia</taxon>
    </lineage>
</organism>
<dbReference type="RefSeq" id="YP_009315028.1">
    <property type="nucleotide sequence ID" value="NC_031664.1"/>
</dbReference>
<dbReference type="GO" id="GO:1990904">
    <property type="term" value="C:ribonucleoprotein complex"/>
    <property type="evidence" value="ECO:0007669"/>
    <property type="project" value="UniProtKB-KW"/>
</dbReference>
<dbReference type="EMBL" id="LT622873">
    <property type="protein sequence ID" value="SCW23483.1"/>
    <property type="molecule type" value="Genomic_DNA"/>
</dbReference>
<keyword evidence="5" id="KW-0934">Plastid</keyword>
<proteinExistence type="inferred from homology"/>
<feature type="domain" description="S1 motif" evidence="4">
    <location>
        <begin position="22"/>
        <end position="89"/>
    </location>
</feature>
<keyword evidence="5" id="KW-0150">Chloroplast</keyword>
<gene>
    <name evidence="5" type="primary">rps1</name>
    <name evidence="5" type="ORF">J0081_227</name>
</gene>
<evidence type="ECO:0000256" key="2">
    <source>
        <dbReference type="ARBA" id="ARBA00022980"/>
    </source>
</evidence>
<dbReference type="PRINTS" id="PR00681">
    <property type="entry name" value="RIBOSOMALS1"/>
</dbReference>
<dbReference type="PROSITE" id="PS50126">
    <property type="entry name" value="S1"/>
    <property type="match status" value="3"/>
</dbReference>
<dbReference type="PANTHER" id="PTHR10724">
    <property type="entry name" value="30S RIBOSOMAL PROTEIN S1"/>
    <property type="match status" value="1"/>
</dbReference>
<dbReference type="SUPFAM" id="SSF50249">
    <property type="entry name" value="Nucleic acid-binding proteins"/>
    <property type="match status" value="3"/>
</dbReference>
<evidence type="ECO:0000256" key="3">
    <source>
        <dbReference type="ARBA" id="ARBA00023274"/>
    </source>
</evidence>
<dbReference type="Pfam" id="PF00575">
    <property type="entry name" value="S1"/>
    <property type="match status" value="3"/>
</dbReference>
<dbReference type="PANTHER" id="PTHR10724:SF7">
    <property type="entry name" value="SMALL RIBOSOMAL SUBUNIT PROTEIN BS1C"/>
    <property type="match status" value="1"/>
</dbReference>
<geneLocation type="chloroplast" evidence="5"/>
<feature type="domain" description="S1 motif" evidence="4">
    <location>
        <begin position="187"/>
        <end position="255"/>
    </location>
</feature>
<sequence length="260" mass="29578">MFFTQKNFAQVLSKYQYSFRTGDIIAGTIFSQEKEGYLIDVGGKNVAYLPDAEISLVKKYEKTAIINETREFFILNHNKKLNQIIVSLKRVKYIRAWDRIKQLKLEDIIIQAEIVGSNKGGLLIEIEEIQGFIPNSHLSYKINKKNSINQSIKCKLLIANEQTNQLILSNRCAVMANILSGNGIKVGLKIHASITEITDFGIFCNIHDIPALIHKSEIQNKYLQKKSSYFHIGKELHVIVRHIDAKQGRISISMLESSTL</sequence>
<accession>A0A1G4NXR3</accession>
<dbReference type="Gene3D" id="2.40.50.140">
    <property type="entry name" value="Nucleic acid-binding proteins"/>
    <property type="match status" value="3"/>
</dbReference>
<reference evidence="5" key="1">
    <citation type="submission" date="2016-10" db="EMBL/GenBank/DDBJ databases">
        <title>Chloroplast genomes as a tool to resolve red algal phylogenies: a case study in the Nemaliales.</title>
        <authorList>
            <person name="Costa J.F."/>
            <person name="Lin S.M."/>
            <person name="Macaya E.C."/>
            <person name="Fernandez-Garcia C."/>
            <person name="Verbruggen H."/>
        </authorList>
    </citation>
    <scope>NUCLEOTIDE SEQUENCE</scope>
    <source>
        <strain evidence="5">J.0081</strain>
    </source>
</reference>
<evidence type="ECO:0000313" key="5">
    <source>
        <dbReference type="EMBL" id="SCW23483.1"/>
    </source>
</evidence>
<dbReference type="SMART" id="SM00316">
    <property type="entry name" value="S1"/>
    <property type="match status" value="3"/>
</dbReference>
<keyword evidence="3" id="KW-0687">Ribonucleoprotein</keyword>
<dbReference type="InterPro" id="IPR035104">
    <property type="entry name" value="Ribosomal_protein_S1-like"/>
</dbReference>
<dbReference type="AlphaFoldDB" id="A0A1G4NXR3"/>
<evidence type="ECO:0000256" key="1">
    <source>
        <dbReference type="ARBA" id="ARBA00006767"/>
    </source>
</evidence>
<dbReference type="GO" id="GO:0005840">
    <property type="term" value="C:ribosome"/>
    <property type="evidence" value="ECO:0007669"/>
    <property type="project" value="UniProtKB-KW"/>
</dbReference>
<dbReference type="GO" id="GO:0003735">
    <property type="term" value="F:structural constituent of ribosome"/>
    <property type="evidence" value="ECO:0007669"/>
    <property type="project" value="TreeGrafter"/>
</dbReference>
<protein>
    <submittedName>
        <fullName evidence="5">Ribosomal protein S1</fullName>
    </submittedName>
</protein>
<reference evidence="5" key="2">
    <citation type="submission" date="2016-10" db="EMBL/GenBank/DDBJ databases">
        <authorList>
            <person name="de Groot N.N."/>
        </authorList>
    </citation>
    <scope>NUCLEOTIDE SEQUENCE</scope>
    <source>
        <strain evidence="5">J.0081</strain>
    </source>
</reference>
<comment type="similarity">
    <text evidence="1">Belongs to the bacterial ribosomal protein bS1 family.</text>
</comment>
<dbReference type="InterPro" id="IPR050437">
    <property type="entry name" value="Ribos_protein_bS1-like"/>
</dbReference>
<keyword evidence="2 5" id="KW-0689">Ribosomal protein</keyword>
<name>A0A1G4NXR3_9FLOR</name>
<feature type="domain" description="S1 motif" evidence="4">
    <location>
        <begin position="107"/>
        <end position="171"/>
    </location>
</feature>
<dbReference type="GeneID" id="30001226"/>
<dbReference type="InterPro" id="IPR003029">
    <property type="entry name" value="S1_domain"/>
</dbReference>
<evidence type="ECO:0000259" key="4">
    <source>
        <dbReference type="PROSITE" id="PS50126"/>
    </source>
</evidence>